<evidence type="ECO:0000256" key="6">
    <source>
        <dbReference type="SAM" id="MobiDB-lite"/>
    </source>
</evidence>
<keyword evidence="2" id="KW-1003">Cell membrane</keyword>
<keyword evidence="4 7" id="KW-1133">Transmembrane helix</keyword>
<dbReference type="Proteomes" id="UP000831768">
    <property type="component" value="Chromosome"/>
</dbReference>
<feature type="compositionally biased region" description="Basic and acidic residues" evidence="6">
    <location>
        <begin position="541"/>
        <end position="565"/>
    </location>
</feature>
<accession>A0A8U0A3F6</accession>
<evidence type="ECO:0000259" key="8">
    <source>
        <dbReference type="Pfam" id="PF10412"/>
    </source>
</evidence>
<gene>
    <name evidence="9" type="ORF">MW046_04570</name>
</gene>
<feature type="domain" description="Type IV secretion system coupling protein TraD DNA-binding" evidence="8">
    <location>
        <begin position="135"/>
        <end position="455"/>
    </location>
</feature>
<evidence type="ECO:0000313" key="9">
    <source>
        <dbReference type="EMBL" id="UPM43725.1"/>
    </source>
</evidence>
<dbReference type="InterPro" id="IPR027417">
    <property type="entry name" value="P-loop_NTPase"/>
</dbReference>
<dbReference type="GO" id="GO:0005886">
    <property type="term" value="C:plasma membrane"/>
    <property type="evidence" value="ECO:0007669"/>
    <property type="project" value="UniProtKB-SubCell"/>
</dbReference>
<dbReference type="InterPro" id="IPR019476">
    <property type="entry name" value="T4SS_TraD_DNA-bd"/>
</dbReference>
<proteinExistence type="predicted"/>
<dbReference type="Pfam" id="PF10412">
    <property type="entry name" value="TrwB_AAD_bind"/>
    <property type="match status" value="1"/>
</dbReference>
<evidence type="ECO:0000256" key="3">
    <source>
        <dbReference type="ARBA" id="ARBA00022692"/>
    </source>
</evidence>
<dbReference type="Gene3D" id="3.40.50.300">
    <property type="entry name" value="P-loop containing nucleotide triphosphate hydrolases"/>
    <property type="match status" value="1"/>
</dbReference>
<keyword evidence="9" id="KW-0238">DNA-binding</keyword>
<evidence type="ECO:0000256" key="1">
    <source>
        <dbReference type="ARBA" id="ARBA00004651"/>
    </source>
</evidence>
<feature type="transmembrane region" description="Helical" evidence="7">
    <location>
        <begin position="6"/>
        <end position="25"/>
    </location>
</feature>
<dbReference type="RefSeq" id="WP_247994386.1">
    <property type="nucleotide sequence ID" value="NZ_CP096019.1"/>
</dbReference>
<keyword evidence="5 7" id="KW-0472">Membrane</keyword>
<dbReference type="KEGG" id="haad:MW046_04570"/>
<dbReference type="PANTHER" id="PTHR37937:SF1">
    <property type="entry name" value="CONJUGATIVE TRANSFER: DNA TRANSPORT"/>
    <property type="match status" value="1"/>
</dbReference>
<dbReference type="SUPFAM" id="SSF52540">
    <property type="entry name" value="P-loop containing nucleoside triphosphate hydrolases"/>
    <property type="match status" value="1"/>
</dbReference>
<feature type="transmembrane region" description="Helical" evidence="7">
    <location>
        <begin position="46"/>
        <end position="66"/>
    </location>
</feature>
<organism evidence="9 10">
    <name type="scientific">Halocatena salina</name>
    <dbReference type="NCBI Taxonomy" id="2934340"/>
    <lineage>
        <taxon>Archaea</taxon>
        <taxon>Methanobacteriati</taxon>
        <taxon>Methanobacteriota</taxon>
        <taxon>Stenosarchaea group</taxon>
        <taxon>Halobacteria</taxon>
        <taxon>Halobacteriales</taxon>
        <taxon>Natronomonadaceae</taxon>
        <taxon>Halocatena</taxon>
    </lineage>
</organism>
<dbReference type="GeneID" id="71927295"/>
<dbReference type="InterPro" id="IPR051539">
    <property type="entry name" value="T4SS-coupling_protein"/>
</dbReference>
<keyword evidence="10" id="KW-1185">Reference proteome</keyword>
<evidence type="ECO:0000256" key="5">
    <source>
        <dbReference type="ARBA" id="ARBA00023136"/>
    </source>
</evidence>
<dbReference type="GO" id="GO:0003677">
    <property type="term" value="F:DNA binding"/>
    <property type="evidence" value="ECO:0007669"/>
    <property type="project" value="UniProtKB-KW"/>
</dbReference>
<dbReference type="EMBL" id="CP096019">
    <property type="protein sequence ID" value="UPM43725.1"/>
    <property type="molecule type" value="Genomic_DNA"/>
</dbReference>
<dbReference type="AlphaFoldDB" id="A0A8U0A3F6"/>
<reference evidence="9" key="1">
    <citation type="submission" date="2022-04" db="EMBL/GenBank/DDBJ databases">
        <title>Halocatena sp. nov., isolated from a salt lake.</title>
        <authorList>
            <person name="Cui H.-L."/>
        </authorList>
    </citation>
    <scope>NUCLEOTIDE SEQUENCE</scope>
    <source>
        <strain evidence="9">AD-1</strain>
    </source>
</reference>
<name>A0A8U0A3F6_9EURY</name>
<evidence type="ECO:0000256" key="7">
    <source>
        <dbReference type="SAM" id="Phobius"/>
    </source>
</evidence>
<sequence>MEIASAVSLWILAGLVVLAVGPLFVERPMWSPFWRGVSSIFDPLRAVHWTIVPFLVLLGLGLFGIWVRSIQLIPVTVLWGVLAGLSLMWFCRGRYHAYRYWKGLGDGLVINMDIENTSEGIGLLDQWAGSVDLPKRSILVAGAPGSGKTEAAKHLVQQLLFDQDSLVLVYDHKSDFQEFFDSINVDYIKISMEGSTHIWNLFREFDSNHDVDEFARALFPQLSGGDNDFFDDMARQVFAACLKMMLHRSDKENLSNAAVRYYFQTRGVQEVYEDLNEYSEFQAAASAIDVEASPKQAQGVYASVQRVVNKVFVGDFGDEPDDGRGFSLREHTNDPQGVPIVLDFPKESGQATKPIFRFLIDHAAMFAMQDTDEYSYFVLDEFAQIPHLRRLEELVNVGRGEQVVTLVTLQSVQQLYENYGESGGEAILAGLVSMILLRPNDPQTVEFYRSAIGEDFSEYTQHVGKDSWDRKRREVKEVEEHPFSTGEIRRWDPGVGVVVKQAGWLHGYISMLNDTTREFVESVLKPADPASGSDATALPEKSSRKALEPGESTEEQRSPVPTDHD</sequence>
<evidence type="ECO:0000313" key="10">
    <source>
        <dbReference type="Proteomes" id="UP000831768"/>
    </source>
</evidence>
<feature type="transmembrane region" description="Helical" evidence="7">
    <location>
        <begin position="72"/>
        <end position="91"/>
    </location>
</feature>
<dbReference type="PANTHER" id="PTHR37937">
    <property type="entry name" value="CONJUGATIVE TRANSFER: DNA TRANSPORT"/>
    <property type="match status" value="1"/>
</dbReference>
<dbReference type="CDD" id="cd01127">
    <property type="entry name" value="TrwB_TraG_TraD_VirD4"/>
    <property type="match status" value="1"/>
</dbReference>
<comment type="subcellular location">
    <subcellularLocation>
        <location evidence="1">Cell membrane</location>
        <topology evidence="1">Multi-pass membrane protein</topology>
    </subcellularLocation>
</comment>
<evidence type="ECO:0000256" key="2">
    <source>
        <dbReference type="ARBA" id="ARBA00022475"/>
    </source>
</evidence>
<protein>
    <submittedName>
        <fullName evidence="9">Type IV secretion system DNA-binding domain-containing protein</fullName>
    </submittedName>
</protein>
<dbReference type="Gene3D" id="1.10.8.80">
    <property type="entry name" value="Magnesium chelatase subunit I, C-Terminal domain"/>
    <property type="match status" value="1"/>
</dbReference>
<feature type="region of interest" description="Disordered" evidence="6">
    <location>
        <begin position="524"/>
        <end position="565"/>
    </location>
</feature>
<evidence type="ECO:0000256" key="4">
    <source>
        <dbReference type="ARBA" id="ARBA00022989"/>
    </source>
</evidence>
<keyword evidence="3 7" id="KW-0812">Transmembrane</keyword>